<keyword evidence="3" id="KW-1185">Reference proteome</keyword>
<protein>
    <submittedName>
        <fullName evidence="2">Uncharacterized protein</fullName>
    </submittedName>
</protein>
<evidence type="ECO:0000256" key="1">
    <source>
        <dbReference type="SAM" id="MobiDB-lite"/>
    </source>
</evidence>
<feature type="compositionally biased region" description="Basic and acidic residues" evidence="1">
    <location>
        <begin position="358"/>
        <end position="369"/>
    </location>
</feature>
<dbReference type="AlphaFoldDB" id="A0A0M0K1J1"/>
<feature type="region of interest" description="Disordered" evidence="1">
    <location>
        <begin position="356"/>
        <end position="434"/>
    </location>
</feature>
<gene>
    <name evidence="2" type="ORF">Ctob_016308</name>
</gene>
<dbReference type="Proteomes" id="UP000037460">
    <property type="component" value="Unassembled WGS sequence"/>
</dbReference>
<organism evidence="2 3">
    <name type="scientific">Chrysochromulina tobinii</name>
    <dbReference type="NCBI Taxonomy" id="1460289"/>
    <lineage>
        <taxon>Eukaryota</taxon>
        <taxon>Haptista</taxon>
        <taxon>Haptophyta</taxon>
        <taxon>Prymnesiophyceae</taxon>
        <taxon>Prymnesiales</taxon>
        <taxon>Chrysochromulinaceae</taxon>
        <taxon>Chrysochromulina</taxon>
    </lineage>
</organism>
<comment type="caution">
    <text evidence="2">The sequence shown here is derived from an EMBL/GenBank/DDBJ whole genome shotgun (WGS) entry which is preliminary data.</text>
</comment>
<sequence length="988" mass="108044">MISLREPQELFGAVRDAHREAAAQSAELATNISQGLDTVYAATVKCFGQPDVVVMVPWATPPACVLTSTTQRAEAAANGQQSAWCTLDALDGHIACFPVGAAFLRIAALTTVGAHGSQNAGTWASSRPMVRARTAHSLASTEPPLLAPERLEQLRADFFELEAARGTEIRALLVAADPGTGELIAMADKTADRDFECLTAGASARRRPGYLCIGPGGGSMIPHADGIGSYNALSIVWELDTQTGLYDALDFARPGRTHWVLNMLRQLLGDHDDQQLMSLVMDGVRWGVQAPMQIRIAANLERLDERVRGVGDAFAKLLKKGLYYKFKKLRRVNEVIDPDGPGPFITIPVYVVGTGGTDKPDNPNEKRIVGDQGCPHPEQALRERNHPHGTPDGPLIVSLNDMMGPTPGSTPRGRPIDPTRYPMPDTESKPRPRHSYRNGAILSHMAHVNKTYKAGFKDDGRHMFFQFEMAPEEERTCSFATVIPFPLMDETGKPILDENGNVIVEHWFTLIVATCMNMGSRNSSKIAQRFTDRILEGFSQLLDVYVRDTWLPKQTPELRALLAERAATLGPRQARPFDTSGYTDDYKLEFVGPELLAAGARLWRTACRECNYWLSEKACAGTVLDYIGGRLVLNGGFGCISPSKRARAIADSEAAIGGRLTREQLESHNSFLVHVHEWLDFPMGTLKGLSAPLKLPGSPEQRATLSDRVRAQHRRIIELLQTRHAASFWSGVDEAARLGGAEDGAGFDAVIFAPRITSDACSDVEHPHICGVCNGLFFRFPLDGAWQRRHITITETCGTVLALTIFAEYFPHDELLVESDATASLASAQALAVTENLIYIRRRAEEIGTFQNATRRAWLLHCKGWANALSDAGSRDKMTEMYALAAAMGIRLREVPIPAEALAFMQDVLDNTSEADHGLAAHDTSLGTHNLSMSGDMPIAHLPMIELLLVLDEMLRIGEHERANCLGTTEATEWAIAAQARAVAESTT</sequence>
<feature type="compositionally biased region" description="Low complexity" evidence="1">
    <location>
        <begin position="404"/>
        <end position="413"/>
    </location>
</feature>
<name>A0A0M0K1J1_9EUKA</name>
<proteinExistence type="predicted"/>
<reference evidence="3" key="1">
    <citation type="journal article" date="2015" name="PLoS Genet.">
        <title>Genome Sequence and Transcriptome Analyses of Chrysochromulina tobin: Metabolic Tools for Enhanced Algal Fitness in the Prominent Order Prymnesiales (Haptophyceae).</title>
        <authorList>
            <person name="Hovde B.T."/>
            <person name="Deodato C.R."/>
            <person name="Hunsperger H.M."/>
            <person name="Ryken S.A."/>
            <person name="Yost W."/>
            <person name="Jha R.K."/>
            <person name="Patterson J."/>
            <person name="Monnat R.J. Jr."/>
            <person name="Barlow S.B."/>
            <person name="Starkenburg S.R."/>
            <person name="Cattolico R.A."/>
        </authorList>
    </citation>
    <scope>NUCLEOTIDE SEQUENCE</scope>
    <source>
        <strain evidence="3">CCMP291</strain>
    </source>
</reference>
<accession>A0A0M0K1J1</accession>
<evidence type="ECO:0000313" key="3">
    <source>
        <dbReference type="Proteomes" id="UP000037460"/>
    </source>
</evidence>
<dbReference type="EMBL" id="JWZX01001693">
    <property type="protein sequence ID" value="KOO32751.1"/>
    <property type="molecule type" value="Genomic_DNA"/>
</dbReference>
<evidence type="ECO:0000313" key="2">
    <source>
        <dbReference type="EMBL" id="KOO32751.1"/>
    </source>
</evidence>